<dbReference type="InterPro" id="IPR036871">
    <property type="entry name" value="PX_dom_sf"/>
</dbReference>
<evidence type="ECO:0000313" key="3">
    <source>
        <dbReference type="Proteomes" id="UP001165121"/>
    </source>
</evidence>
<feature type="compositionally biased region" description="Acidic residues" evidence="1">
    <location>
        <begin position="206"/>
        <end position="216"/>
    </location>
</feature>
<reference evidence="2" key="1">
    <citation type="submission" date="2023-04" db="EMBL/GenBank/DDBJ databases">
        <title>Phytophthora fragariaefolia NBRC 109709.</title>
        <authorList>
            <person name="Ichikawa N."/>
            <person name="Sato H."/>
            <person name="Tonouchi N."/>
        </authorList>
    </citation>
    <scope>NUCLEOTIDE SEQUENCE</scope>
    <source>
        <strain evidence="2">NBRC 109709</strain>
    </source>
</reference>
<dbReference type="AlphaFoldDB" id="A0A9W6XLU5"/>
<dbReference type="Gene3D" id="3.30.1520.10">
    <property type="entry name" value="Phox-like domain"/>
    <property type="match status" value="1"/>
</dbReference>
<comment type="caution">
    <text evidence="2">The sequence shown here is derived from an EMBL/GenBank/DDBJ whole genome shotgun (WGS) entry which is preliminary data.</text>
</comment>
<keyword evidence="3" id="KW-1185">Reference proteome</keyword>
<name>A0A9W6XLU5_9STRA</name>
<evidence type="ECO:0000313" key="2">
    <source>
        <dbReference type="EMBL" id="GMF41218.1"/>
    </source>
</evidence>
<dbReference type="Proteomes" id="UP001165121">
    <property type="component" value="Unassembled WGS sequence"/>
</dbReference>
<evidence type="ECO:0000256" key="1">
    <source>
        <dbReference type="SAM" id="MobiDB-lite"/>
    </source>
</evidence>
<dbReference type="EMBL" id="BSXT01001324">
    <property type="protein sequence ID" value="GMF41218.1"/>
    <property type="molecule type" value="Genomic_DNA"/>
</dbReference>
<gene>
    <name evidence="2" type="ORF">Pfra01_001295000</name>
</gene>
<dbReference type="SUPFAM" id="SSF64268">
    <property type="entry name" value="PX domain"/>
    <property type="match status" value="1"/>
</dbReference>
<organism evidence="2 3">
    <name type="scientific">Phytophthora fragariaefolia</name>
    <dbReference type="NCBI Taxonomy" id="1490495"/>
    <lineage>
        <taxon>Eukaryota</taxon>
        <taxon>Sar</taxon>
        <taxon>Stramenopiles</taxon>
        <taxon>Oomycota</taxon>
        <taxon>Peronosporomycetes</taxon>
        <taxon>Peronosporales</taxon>
        <taxon>Peronosporaceae</taxon>
        <taxon>Phytophthora</taxon>
    </lineage>
</organism>
<dbReference type="OrthoDB" id="152684at2759"/>
<protein>
    <submittedName>
        <fullName evidence="2">Unnamed protein product</fullName>
    </submittedName>
</protein>
<proteinExistence type="predicted"/>
<dbReference type="GO" id="GO:0035091">
    <property type="term" value="F:phosphatidylinositol binding"/>
    <property type="evidence" value="ECO:0007669"/>
    <property type="project" value="InterPro"/>
</dbReference>
<sequence length="243" mass="27187">MTSPTTAVPEPAYNSFASRKRSSPAVKPLPEAVAWLKDLKLEMTTTNSIRSSVHYNLHVAYQPEGAAASSWDVRRTFDQYRSFQKRLLRQLQPKHNCKAECRWLYTTVKKHFPKPTLGSRYPPIVDQRCKALLQLLTTVQASIINHGNRSCKVMMNDVSQEFAAFLSGDAISSADEATPPLTPTTGSEMEMPATSLPSFTGSVTSDDGEEEEEDTVDYNRDTFDGWSLPIEHHFLERTSSSPV</sequence>
<feature type="region of interest" description="Disordered" evidence="1">
    <location>
        <begin position="173"/>
        <end position="224"/>
    </location>
</feature>
<accession>A0A9W6XLU5</accession>